<dbReference type="GO" id="GO:0043565">
    <property type="term" value="F:sequence-specific DNA binding"/>
    <property type="evidence" value="ECO:0007669"/>
    <property type="project" value="TreeGrafter"/>
</dbReference>
<dbReference type="InterPro" id="IPR000047">
    <property type="entry name" value="HTH_motif"/>
</dbReference>
<keyword evidence="5 10" id="KW-0804">Transcription</keyword>
<evidence type="ECO:0000256" key="8">
    <source>
        <dbReference type="PROSITE-ProRule" id="PRU00108"/>
    </source>
</evidence>
<keyword evidence="11" id="KW-0175">Coiled coil</keyword>
<feature type="domain" description="Homeobox" evidence="13">
    <location>
        <begin position="11"/>
        <end position="71"/>
    </location>
</feature>
<dbReference type="Proteomes" id="UP001415857">
    <property type="component" value="Unassembled WGS sequence"/>
</dbReference>
<sequence>MDFFPSENQKHSPKHNKKRLTQDQVSLLETSFNSHKKLEPERKLQLARELGLPPRRIAVWYQNKRARWKAQSLELDYNRLQQRLDTTLAEKKRLEKDIERLREELKKAQEVVLALNNQTRPPQVSSCDEGGSSSLHHDVTCLENDKVWQLDELYAYYMGADGPNLY</sequence>
<keyword evidence="6 8" id="KW-0539">Nucleus</keyword>
<dbReference type="SMART" id="SM00389">
    <property type="entry name" value="HOX"/>
    <property type="match status" value="1"/>
</dbReference>
<dbReference type="GO" id="GO:0045893">
    <property type="term" value="P:positive regulation of DNA-templated transcription"/>
    <property type="evidence" value="ECO:0007669"/>
    <property type="project" value="TreeGrafter"/>
</dbReference>
<gene>
    <name evidence="14" type="ORF">L1049_000743</name>
</gene>
<evidence type="ECO:0000256" key="11">
    <source>
        <dbReference type="SAM" id="Coils"/>
    </source>
</evidence>
<evidence type="ECO:0000256" key="10">
    <source>
        <dbReference type="RuleBase" id="RU369038"/>
    </source>
</evidence>
<comment type="similarity">
    <text evidence="7 10">Belongs to the HD-ZIP homeobox family. Class I subfamily.</text>
</comment>
<evidence type="ECO:0000256" key="9">
    <source>
        <dbReference type="RuleBase" id="RU000682"/>
    </source>
</evidence>
<keyword evidence="15" id="KW-1185">Reference proteome</keyword>
<dbReference type="Pfam" id="PF00046">
    <property type="entry name" value="Homeodomain"/>
    <property type="match status" value="1"/>
</dbReference>
<evidence type="ECO:0000256" key="5">
    <source>
        <dbReference type="ARBA" id="ARBA00023163"/>
    </source>
</evidence>
<evidence type="ECO:0000256" key="7">
    <source>
        <dbReference type="ARBA" id="ARBA00025748"/>
    </source>
</evidence>
<evidence type="ECO:0000256" key="1">
    <source>
        <dbReference type="ARBA" id="ARBA00004123"/>
    </source>
</evidence>
<dbReference type="GO" id="GO:0000981">
    <property type="term" value="F:DNA-binding transcription factor activity, RNA polymerase II-specific"/>
    <property type="evidence" value="ECO:0007669"/>
    <property type="project" value="UniProtKB-UniRule"/>
</dbReference>
<feature type="DNA-binding region" description="Homeobox" evidence="8">
    <location>
        <begin position="13"/>
        <end position="72"/>
    </location>
</feature>
<dbReference type="AlphaFoldDB" id="A0AAP0NB03"/>
<dbReference type="EMBL" id="JBBPBK010000015">
    <property type="protein sequence ID" value="KAK9268976.1"/>
    <property type="molecule type" value="Genomic_DNA"/>
</dbReference>
<evidence type="ECO:0000259" key="13">
    <source>
        <dbReference type="PROSITE" id="PS50071"/>
    </source>
</evidence>
<reference evidence="14 15" key="1">
    <citation type="journal article" date="2024" name="Plant J.">
        <title>Genome sequences and population genomics reveal climatic adaptation and genomic divergence between two closely related sweetgum species.</title>
        <authorList>
            <person name="Xu W.Q."/>
            <person name="Ren C.Q."/>
            <person name="Zhang X.Y."/>
            <person name="Comes H.P."/>
            <person name="Liu X.H."/>
            <person name="Li Y.G."/>
            <person name="Kettle C.J."/>
            <person name="Jalonen R."/>
            <person name="Gaisberger H."/>
            <person name="Ma Y.Z."/>
            <person name="Qiu Y.X."/>
        </authorList>
    </citation>
    <scope>NUCLEOTIDE SEQUENCE [LARGE SCALE GENOMIC DNA]</scope>
    <source>
        <strain evidence="14">Hangzhou</strain>
    </source>
</reference>
<evidence type="ECO:0000256" key="2">
    <source>
        <dbReference type="ARBA" id="ARBA00023015"/>
    </source>
</evidence>
<evidence type="ECO:0000256" key="6">
    <source>
        <dbReference type="ARBA" id="ARBA00023242"/>
    </source>
</evidence>
<keyword evidence="4 8" id="KW-0371">Homeobox</keyword>
<dbReference type="PANTHER" id="PTHR24326:SF522">
    <property type="entry name" value="HOMEOBOX-LEUCINE ZIPPER PROTEIN ATHB-52"/>
    <property type="match status" value="1"/>
</dbReference>
<comment type="caution">
    <text evidence="14">The sequence shown here is derived from an EMBL/GenBank/DDBJ whole genome shotgun (WGS) entry which is preliminary data.</text>
</comment>
<evidence type="ECO:0000256" key="4">
    <source>
        <dbReference type="ARBA" id="ARBA00023155"/>
    </source>
</evidence>
<dbReference type="SUPFAM" id="SSF46689">
    <property type="entry name" value="Homeodomain-like"/>
    <property type="match status" value="1"/>
</dbReference>
<dbReference type="PRINTS" id="PR00031">
    <property type="entry name" value="HTHREPRESSR"/>
</dbReference>
<dbReference type="InterPro" id="IPR001356">
    <property type="entry name" value="HD"/>
</dbReference>
<dbReference type="GO" id="GO:0005634">
    <property type="term" value="C:nucleus"/>
    <property type="evidence" value="ECO:0007669"/>
    <property type="project" value="UniProtKB-SubCell"/>
</dbReference>
<dbReference type="Gene3D" id="1.10.10.60">
    <property type="entry name" value="Homeodomain-like"/>
    <property type="match status" value="1"/>
</dbReference>
<keyword evidence="2 10" id="KW-0805">Transcription regulation</keyword>
<dbReference type="InterPro" id="IPR017970">
    <property type="entry name" value="Homeobox_CS"/>
</dbReference>
<comment type="function">
    <text evidence="10">Transcription factor.</text>
</comment>
<protein>
    <recommendedName>
        <fullName evidence="10">Homeobox-leucine zipper protein</fullName>
    </recommendedName>
    <alternativeName>
        <fullName evidence="10">HD-ZIP protein</fullName>
    </alternativeName>
    <alternativeName>
        <fullName evidence="10">Homeodomain transcription factor</fullName>
    </alternativeName>
</protein>
<proteinExistence type="inferred from homology"/>
<dbReference type="CDD" id="cd00086">
    <property type="entry name" value="homeodomain"/>
    <property type="match status" value="1"/>
</dbReference>
<keyword evidence="3 8" id="KW-0238">DNA-binding</keyword>
<evidence type="ECO:0000256" key="12">
    <source>
        <dbReference type="SAM" id="MobiDB-lite"/>
    </source>
</evidence>
<dbReference type="PROSITE" id="PS00027">
    <property type="entry name" value="HOMEOBOX_1"/>
    <property type="match status" value="1"/>
</dbReference>
<dbReference type="PANTHER" id="PTHR24326">
    <property type="entry name" value="HOMEOBOX-LEUCINE ZIPPER PROTEIN"/>
    <property type="match status" value="1"/>
</dbReference>
<feature type="coiled-coil region" evidence="11">
    <location>
        <begin position="63"/>
        <end position="118"/>
    </location>
</feature>
<evidence type="ECO:0000256" key="3">
    <source>
        <dbReference type="ARBA" id="ARBA00023125"/>
    </source>
</evidence>
<comment type="subcellular location">
    <subcellularLocation>
        <location evidence="1 8 9">Nucleus</location>
    </subcellularLocation>
</comment>
<dbReference type="InterPro" id="IPR045224">
    <property type="entry name" value="HDZip_class_I_plant"/>
</dbReference>
<dbReference type="PROSITE" id="PS50071">
    <property type="entry name" value="HOMEOBOX_2"/>
    <property type="match status" value="1"/>
</dbReference>
<feature type="region of interest" description="Disordered" evidence="12">
    <location>
        <begin position="1"/>
        <end position="22"/>
    </location>
</feature>
<evidence type="ECO:0000313" key="15">
    <source>
        <dbReference type="Proteomes" id="UP001415857"/>
    </source>
</evidence>
<organism evidence="14 15">
    <name type="scientific">Liquidambar formosana</name>
    <name type="common">Formosan gum</name>
    <dbReference type="NCBI Taxonomy" id="63359"/>
    <lineage>
        <taxon>Eukaryota</taxon>
        <taxon>Viridiplantae</taxon>
        <taxon>Streptophyta</taxon>
        <taxon>Embryophyta</taxon>
        <taxon>Tracheophyta</taxon>
        <taxon>Spermatophyta</taxon>
        <taxon>Magnoliopsida</taxon>
        <taxon>eudicotyledons</taxon>
        <taxon>Gunneridae</taxon>
        <taxon>Pentapetalae</taxon>
        <taxon>Saxifragales</taxon>
        <taxon>Altingiaceae</taxon>
        <taxon>Liquidambar</taxon>
    </lineage>
</organism>
<evidence type="ECO:0000313" key="14">
    <source>
        <dbReference type="EMBL" id="KAK9268976.1"/>
    </source>
</evidence>
<accession>A0AAP0NB03</accession>
<dbReference type="InterPro" id="IPR009057">
    <property type="entry name" value="Homeodomain-like_sf"/>
</dbReference>
<name>A0AAP0NB03_LIQFO</name>